<dbReference type="InterPro" id="IPR035925">
    <property type="entry name" value="BSD_dom_sf"/>
</dbReference>
<dbReference type="EMBL" id="JARKIK010000030">
    <property type="protein sequence ID" value="KAK8741582.1"/>
    <property type="molecule type" value="Genomic_DNA"/>
</dbReference>
<name>A0AAW0XQ40_CHEQU</name>
<feature type="compositionally biased region" description="Low complexity" evidence="1">
    <location>
        <begin position="43"/>
        <end position="61"/>
    </location>
</feature>
<proteinExistence type="predicted"/>
<dbReference type="PANTHER" id="PTHR16019">
    <property type="entry name" value="SYNAPSE-ASSOCIATED PROTEIN"/>
    <property type="match status" value="1"/>
</dbReference>
<dbReference type="GO" id="GO:0005634">
    <property type="term" value="C:nucleus"/>
    <property type="evidence" value="ECO:0007669"/>
    <property type="project" value="TreeGrafter"/>
</dbReference>
<dbReference type="GO" id="GO:0045202">
    <property type="term" value="C:synapse"/>
    <property type="evidence" value="ECO:0007669"/>
    <property type="project" value="TreeGrafter"/>
</dbReference>
<dbReference type="Gene3D" id="1.10.3970.10">
    <property type="entry name" value="BSD domain"/>
    <property type="match status" value="1"/>
</dbReference>
<sequence length="421" mass="45317">MNMFSNVSNQVSGLGSSLGSWFKKDGAKPGEEGSEGLEGEGKQSSPQEQPSPASANASEQSVKGSADENEDAASQHSGKKPSAESQGSAAVVTEASATEGADSNPPSEGEEEPEAKAGFASGLSFNLSAVQGKASAGAKTVGSFFSTAFSKAGASVKEAGSKIKESVEKNTLLSEFNKEQEAFIKAKGGKGGEALPPWVGYPDEDSLKEEILALSTDRRNFVRSPPTGVSFEFELEAFLPVAQATLAADPNLEKMRFELVPKTINEETFWRNYFYRVGLIRQSTELSSLEREGVDAANKTTSSGDKGTKGKDDDVDHPDSPSHGGESEFVSDSFQPSSKDLEEVKRGISNLTKPSDLQVYRSTCFNFYDDEEEEDWEKELREELGEELGEYEVVGGAGKDNEKWEEEIQNMIDDEDSGDLR</sequence>
<keyword evidence="4" id="KW-1185">Reference proteome</keyword>
<feature type="domain" description="BSD" evidence="2">
    <location>
        <begin position="229"/>
        <end position="281"/>
    </location>
</feature>
<feature type="compositionally biased region" description="Basic and acidic residues" evidence="1">
    <location>
        <begin position="22"/>
        <end position="31"/>
    </location>
</feature>
<dbReference type="GO" id="GO:0038203">
    <property type="term" value="P:TORC2 signaling"/>
    <property type="evidence" value="ECO:0007669"/>
    <property type="project" value="TreeGrafter"/>
</dbReference>
<feature type="region of interest" description="Disordered" evidence="1">
    <location>
        <begin position="288"/>
        <end position="348"/>
    </location>
</feature>
<dbReference type="AlphaFoldDB" id="A0AAW0XQ40"/>
<gene>
    <name evidence="3" type="ORF">OTU49_002281</name>
</gene>
<evidence type="ECO:0000259" key="2">
    <source>
        <dbReference type="PROSITE" id="PS50858"/>
    </source>
</evidence>
<accession>A0AAW0XQ40</accession>
<comment type="caution">
    <text evidence="3">The sequence shown here is derived from an EMBL/GenBank/DDBJ whole genome shotgun (WGS) entry which is preliminary data.</text>
</comment>
<protein>
    <recommendedName>
        <fullName evidence="2">BSD domain-containing protein</fullName>
    </recommendedName>
</protein>
<feature type="region of interest" description="Disordered" evidence="1">
    <location>
        <begin position="1"/>
        <end position="119"/>
    </location>
</feature>
<evidence type="ECO:0000313" key="4">
    <source>
        <dbReference type="Proteomes" id="UP001445076"/>
    </source>
</evidence>
<dbReference type="Pfam" id="PF03909">
    <property type="entry name" value="BSD"/>
    <property type="match status" value="1"/>
</dbReference>
<dbReference type="InterPro" id="IPR051494">
    <property type="entry name" value="BSD_domain-containing"/>
</dbReference>
<dbReference type="InterPro" id="IPR005607">
    <property type="entry name" value="BSD_dom"/>
</dbReference>
<dbReference type="Proteomes" id="UP001445076">
    <property type="component" value="Unassembled WGS sequence"/>
</dbReference>
<reference evidence="3 4" key="1">
    <citation type="journal article" date="2024" name="BMC Genomics">
        <title>Genome assembly of redclaw crayfish (Cherax quadricarinatus) provides insights into its immune adaptation and hypoxia tolerance.</title>
        <authorList>
            <person name="Liu Z."/>
            <person name="Zheng J."/>
            <person name="Li H."/>
            <person name="Fang K."/>
            <person name="Wang S."/>
            <person name="He J."/>
            <person name="Zhou D."/>
            <person name="Weng S."/>
            <person name="Chi M."/>
            <person name="Gu Z."/>
            <person name="He J."/>
            <person name="Li F."/>
            <person name="Wang M."/>
        </authorList>
    </citation>
    <scope>NUCLEOTIDE SEQUENCE [LARGE SCALE GENOMIC DNA]</scope>
    <source>
        <strain evidence="3">ZL_2023a</strain>
    </source>
</reference>
<feature type="compositionally biased region" description="Basic and acidic residues" evidence="1">
    <location>
        <begin position="306"/>
        <end position="320"/>
    </location>
</feature>
<dbReference type="GO" id="GO:0005794">
    <property type="term" value="C:Golgi apparatus"/>
    <property type="evidence" value="ECO:0007669"/>
    <property type="project" value="TreeGrafter"/>
</dbReference>
<feature type="compositionally biased region" description="Polar residues" evidence="1">
    <location>
        <begin position="1"/>
        <end position="19"/>
    </location>
</feature>
<organism evidence="3 4">
    <name type="scientific">Cherax quadricarinatus</name>
    <name type="common">Australian red claw crayfish</name>
    <dbReference type="NCBI Taxonomy" id="27406"/>
    <lineage>
        <taxon>Eukaryota</taxon>
        <taxon>Metazoa</taxon>
        <taxon>Ecdysozoa</taxon>
        <taxon>Arthropoda</taxon>
        <taxon>Crustacea</taxon>
        <taxon>Multicrustacea</taxon>
        <taxon>Malacostraca</taxon>
        <taxon>Eumalacostraca</taxon>
        <taxon>Eucarida</taxon>
        <taxon>Decapoda</taxon>
        <taxon>Pleocyemata</taxon>
        <taxon>Astacidea</taxon>
        <taxon>Parastacoidea</taxon>
        <taxon>Parastacidae</taxon>
        <taxon>Cherax</taxon>
    </lineage>
</organism>
<evidence type="ECO:0000256" key="1">
    <source>
        <dbReference type="SAM" id="MobiDB-lite"/>
    </source>
</evidence>
<dbReference type="SMART" id="SM00751">
    <property type="entry name" value="BSD"/>
    <property type="match status" value="1"/>
</dbReference>
<dbReference type="PANTHER" id="PTHR16019:SF6">
    <property type="entry name" value="SYNAPSE-ASSOCIATED PROTEIN 1"/>
    <property type="match status" value="1"/>
</dbReference>
<evidence type="ECO:0000313" key="3">
    <source>
        <dbReference type="EMBL" id="KAK8741582.1"/>
    </source>
</evidence>
<dbReference type="PROSITE" id="PS50858">
    <property type="entry name" value="BSD"/>
    <property type="match status" value="1"/>
</dbReference>
<dbReference type="GO" id="GO:0048172">
    <property type="term" value="P:regulation of short-term neuronal synaptic plasticity"/>
    <property type="evidence" value="ECO:0007669"/>
    <property type="project" value="TreeGrafter"/>
</dbReference>
<dbReference type="SUPFAM" id="SSF140383">
    <property type="entry name" value="BSD domain-like"/>
    <property type="match status" value="1"/>
</dbReference>